<accession>A0A914YR82</accession>
<sequence length="119" mass="13861">MELEQSCKGAEKKHNELEKETSKITEKLNQLKLKNEFNDNTVKQSQEKIAEIGVEPDEVKEKLDKIRMDLREYRDQLGEKQGSQFLYKKWEEQIAKEKNCPLCEKACGSATDVQKLVTK</sequence>
<proteinExistence type="predicted"/>
<evidence type="ECO:0000313" key="3">
    <source>
        <dbReference type="WBParaSite" id="PSU_v2.g19890.t1"/>
    </source>
</evidence>
<feature type="compositionally biased region" description="Basic and acidic residues" evidence="1">
    <location>
        <begin position="9"/>
        <end position="21"/>
    </location>
</feature>
<protein>
    <submittedName>
        <fullName evidence="3">Uncharacterized protein</fullName>
    </submittedName>
</protein>
<name>A0A914YR82_9BILA</name>
<keyword evidence="2" id="KW-1185">Reference proteome</keyword>
<organism evidence="2 3">
    <name type="scientific">Panagrolaimus superbus</name>
    <dbReference type="NCBI Taxonomy" id="310955"/>
    <lineage>
        <taxon>Eukaryota</taxon>
        <taxon>Metazoa</taxon>
        <taxon>Ecdysozoa</taxon>
        <taxon>Nematoda</taxon>
        <taxon>Chromadorea</taxon>
        <taxon>Rhabditida</taxon>
        <taxon>Tylenchina</taxon>
        <taxon>Panagrolaimomorpha</taxon>
        <taxon>Panagrolaimoidea</taxon>
        <taxon>Panagrolaimidae</taxon>
        <taxon>Panagrolaimus</taxon>
    </lineage>
</organism>
<dbReference type="AlphaFoldDB" id="A0A914YR82"/>
<dbReference type="Proteomes" id="UP000887577">
    <property type="component" value="Unplaced"/>
</dbReference>
<evidence type="ECO:0000313" key="2">
    <source>
        <dbReference type="Proteomes" id="UP000887577"/>
    </source>
</evidence>
<reference evidence="3" key="1">
    <citation type="submission" date="2022-11" db="UniProtKB">
        <authorList>
            <consortium name="WormBaseParasite"/>
        </authorList>
    </citation>
    <scope>IDENTIFICATION</scope>
</reference>
<dbReference type="WBParaSite" id="PSU_v2.g19890.t1">
    <property type="protein sequence ID" value="PSU_v2.g19890.t1"/>
    <property type="gene ID" value="PSU_v2.g19890"/>
</dbReference>
<feature type="region of interest" description="Disordered" evidence="1">
    <location>
        <begin position="1"/>
        <end position="21"/>
    </location>
</feature>
<evidence type="ECO:0000256" key="1">
    <source>
        <dbReference type="SAM" id="MobiDB-lite"/>
    </source>
</evidence>